<dbReference type="Pfam" id="PF02626">
    <property type="entry name" value="CT_A_B"/>
    <property type="match status" value="1"/>
</dbReference>
<keyword evidence="1" id="KW-0547">Nucleotide-binding</keyword>
<dbReference type="InterPro" id="IPR029000">
    <property type="entry name" value="Cyclophilin-like_dom_sf"/>
</dbReference>
<feature type="domain" description="Carboxyltransferase" evidence="4">
    <location>
        <begin position="25"/>
        <end position="305"/>
    </location>
</feature>
<dbReference type="InterPro" id="IPR003778">
    <property type="entry name" value="CT_A_B"/>
</dbReference>
<dbReference type="SMART" id="SM00797">
    <property type="entry name" value="AHS2"/>
    <property type="match status" value="1"/>
</dbReference>
<sequence>MSPRLVVTVAGRSAVTDLGRARGPAFGLPVNGALDQYSARVANILVANDENAPIIEATAFDVAFVPDTDVLIAVTGASMEVTVDGCARPMWEPVPVVAGQEVRLASMTAGMRTYVAVHGSFDVPDLLGSCAPDTVIGFGTVLADGAAIALRARTAAPVNPYFGISLFHFGVDRPHFGDTAYVDVTDGPDIEEFAGTSRRLFDAPYRVSTQSDHIGLRMTGSLPERVRADEMISRGIPVGAIEVPPGDELLVLHRGRGVTAGYPVLAVATSTSLDALGQVRPEASVVFRGVTVDQAGRDARAWRERLDALRDRVATVYSCIGADDLVPLRPLERNLP</sequence>
<evidence type="ECO:0000259" key="4">
    <source>
        <dbReference type="SMART" id="SM00797"/>
    </source>
</evidence>
<dbReference type="RefSeq" id="WP_317140111.1">
    <property type="nucleotide sequence ID" value="NZ_CP118157.1"/>
</dbReference>
<evidence type="ECO:0000256" key="3">
    <source>
        <dbReference type="ARBA" id="ARBA00022840"/>
    </source>
</evidence>
<reference evidence="5 6" key="1">
    <citation type="submission" date="2023-02" db="EMBL/GenBank/DDBJ databases">
        <title>Microbacterium betulae sp. nov., isolated from birch wood.</title>
        <authorList>
            <person name="Pasciak M."/>
            <person name="Pawlik K.J."/>
            <person name="Martynowski D."/>
            <person name="Laczmanski L."/>
            <person name="Ciekot J."/>
            <person name="Szponar B."/>
            <person name="Wojcik-Fatla A."/>
            <person name="Mackiewicz B."/>
            <person name="Farian E."/>
            <person name="Cholewa G."/>
            <person name="Cholewa A."/>
            <person name="Dutkiewicz J."/>
        </authorList>
    </citation>
    <scope>NUCLEOTIDE SEQUENCE [LARGE SCALE GENOMIC DNA]</scope>
    <source>
        <strain evidence="5 6">AB</strain>
    </source>
</reference>
<dbReference type="GO" id="GO:0016787">
    <property type="term" value="F:hydrolase activity"/>
    <property type="evidence" value="ECO:0007669"/>
    <property type="project" value="UniProtKB-KW"/>
</dbReference>
<dbReference type="InterPro" id="IPR052708">
    <property type="entry name" value="PxpC"/>
</dbReference>
<dbReference type="AlphaFoldDB" id="A0AA97I7N4"/>
<dbReference type="GO" id="GO:0005524">
    <property type="term" value="F:ATP binding"/>
    <property type="evidence" value="ECO:0007669"/>
    <property type="project" value="UniProtKB-KW"/>
</dbReference>
<name>A0AA97I7N4_9MICO</name>
<dbReference type="EMBL" id="CP118157">
    <property type="protein sequence ID" value="WOF23640.1"/>
    <property type="molecule type" value="Genomic_DNA"/>
</dbReference>
<dbReference type="Proteomes" id="UP001305498">
    <property type="component" value="Chromosome"/>
</dbReference>
<organism evidence="5 6">
    <name type="scientific">Microbacterium betulae</name>
    <dbReference type="NCBI Taxonomy" id="2981139"/>
    <lineage>
        <taxon>Bacteria</taxon>
        <taxon>Bacillati</taxon>
        <taxon>Actinomycetota</taxon>
        <taxon>Actinomycetes</taxon>
        <taxon>Micrococcales</taxon>
        <taxon>Microbacteriaceae</taxon>
        <taxon>Microbacterium</taxon>
    </lineage>
</organism>
<evidence type="ECO:0000313" key="6">
    <source>
        <dbReference type="Proteomes" id="UP001305498"/>
    </source>
</evidence>
<keyword evidence="6" id="KW-1185">Reference proteome</keyword>
<evidence type="ECO:0000256" key="1">
    <source>
        <dbReference type="ARBA" id="ARBA00022741"/>
    </source>
</evidence>
<dbReference type="PANTHER" id="PTHR43309">
    <property type="entry name" value="5-OXOPROLINASE SUBUNIT C"/>
    <property type="match status" value="1"/>
</dbReference>
<gene>
    <name evidence="5" type="ORF">N8K70_02870</name>
</gene>
<keyword evidence="2" id="KW-0378">Hydrolase</keyword>
<dbReference type="KEGG" id="mbet:N8K70_02870"/>
<accession>A0AA97I7N4</accession>
<proteinExistence type="predicted"/>
<evidence type="ECO:0000313" key="5">
    <source>
        <dbReference type="EMBL" id="WOF23640.1"/>
    </source>
</evidence>
<dbReference type="PANTHER" id="PTHR43309:SF3">
    <property type="entry name" value="5-OXOPROLINASE SUBUNIT C"/>
    <property type="match status" value="1"/>
</dbReference>
<evidence type="ECO:0000256" key="2">
    <source>
        <dbReference type="ARBA" id="ARBA00022801"/>
    </source>
</evidence>
<protein>
    <submittedName>
        <fullName evidence="5">Biotin-dependent carboxyltransferase family protein</fullName>
    </submittedName>
</protein>
<dbReference type="Gene3D" id="2.40.100.10">
    <property type="entry name" value="Cyclophilin-like"/>
    <property type="match status" value="1"/>
</dbReference>
<keyword evidence="3" id="KW-0067">ATP-binding</keyword>